<evidence type="ECO:0000256" key="1">
    <source>
        <dbReference type="ARBA" id="ARBA00022630"/>
    </source>
</evidence>
<keyword evidence="3 5" id="KW-0521">NADP</keyword>
<keyword evidence="1 5" id="KW-0285">Flavoprotein</keyword>
<dbReference type="GO" id="GO:0035527">
    <property type="term" value="F:3-hydroxypropionate dehydrogenase (NADP+) activity"/>
    <property type="evidence" value="ECO:0007669"/>
    <property type="project" value="UniProtKB-EC"/>
</dbReference>
<evidence type="ECO:0000256" key="4">
    <source>
        <dbReference type="ARBA" id="ARBA00023002"/>
    </source>
</evidence>
<dbReference type="Pfam" id="PF00881">
    <property type="entry name" value="Nitroreductase"/>
    <property type="match status" value="1"/>
</dbReference>
<protein>
    <recommendedName>
        <fullName evidence="5">Putative NADH dehydrogenase/NAD(P)H nitroreductase LIN78_04890</fullName>
        <ecNumber evidence="5">1.-.-.-</ecNumber>
    </recommendedName>
</protein>
<dbReference type="InterPro" id="IPR050461">
    <property type="entry name" value="Nitroreductase_HadB/RutE"/>
</dbReference>
<dbReference type="EMBL" id="JAJBZT010000002">
    <property type="protein sequence ID" value="MCB6182886.1"/>
    <property type="molecule type" value="Genomic_DNA"/>
</dbReference>
<dbReference type="HAMAP" id="MF_01204">
    <property type="entry name" value="Oxidoreductase_RutE_HadB"/>
    <property type="match status" value="1"/>
</dbReference>
<gene>
    <name evidence="7" type="ORF">LIN78_04890</name>
</gene>
<evidence type="ECO:0000256" key="2">
    <source>
        <dbReference type="ARBA" id="ARBA00022643"/>
    </source>
</evidence>
<dbReference type="PANTHER" id="PTHR43543">
    <property type="entry name" value="MALONIC SEMIALDEHYDE REDUCTASE RUTE-RELATED"/>
    <property type="match status" value="1"/>
</dbReference>
<dbReference type="InterPro" id="IPR029479">
    <property type="entry name" value="Nitroreductase"/>
</dbReference>
<accession>A0ABS8D3Y8</accession>
<evidence type="ECO:0000256" key="5">
    <source>
        <dbReference type="HAMAP-Rule" id="MF_01204"/>
    </source>
</evidence>
<dbReference type="PANTHER" id="PTHR43543:SF1">
    <property type="entry name" value="MALONIC SEMIALDEHYDE REDUCTASE RUTE-RELATED"/>
    <property type="match status" value="1"/>
</dbReference>
<keyword evidence="4 5" id="KW-0560">Oxidoreductase</keyword>
<feature type="domain" description="Nitroreductase" evidence="6">
    <location>
        <begin position="17"/>
        <end position="173"/>
    </location>
</feature>
<dbReference type="NCBIfam" id="NF003768">
    <property type="entry name" value="PRK05365.1"/>
    <property type="match status" value="1"/>
</dbReference>
<reference evidence="7" key="1">
    <citation type="submission" date="2021-10" db="EMBL/GenBank/DDBJ databases">
        <title>The complete genome sequence of Leeia sp. TBRC 13508.</title>
        <authorList>
            <person name="Charoenyingcharoen P."/>
            <person name="Yukphan P."/>
        </authorList>
    </citation>
    <scope>NUCLEOTIDE SEQUENCE</scope>
    <source>
        <strain evidence="7">TBRC 13508</strain>
    </source>
</reference>
<evidence type="ECO:0000256" key="3">
    <source>
        <dbReference type="ARBA" id="ARBA00022857"/>
    </source>
</evidence>
<dbReference type="Gene3D" id="3.40.109.10">
    <property type="entry name" value="NADH Oxidase"/>
    <property type="match status" value="1"/>
</dbReference>
<dbReference type="CDD" id="cd02148">
    <property type="entry name" value="RutE-like"/>
    <property type="match status" value="1"/>
</dbReference>
<dbReference type="InterPro" id="IPR023936">
    <property type="entry name" value="RutE-like"/>
</dbReference>
<comment type="caution">
    <text evidence="7">The sequence shown here is derived from an EMBL/GenBank/DDBJ whole genome shotgun (WGS) entry which is preliminary data.</text>
</comment>
<comment type="similarity">
    <text evidence="5">Belongs to the nitroreductase family. HadB/RutE subfamily.</text>
</comment>
<dbReference type="RefSeq" id="WP_227179067.1">
    <property type="nucleotide sequence ID" value="NZ_JAJBZT010000002.1"/>
</dbReference>
<evidence type="ECO:0000313" key="8">
    <source>
        <dbReference type="Proteomes" id="UP001165395"/>
    </source>
</evidence>
<organism evidence="7 8">
    <name type="scientific">Leeia speluncae</name>
    <dbReference type="NCBI Taxonomy" id="2884804"/>
    <lineage>
        <taxon>Bacteria</taxon>
        <taxon>Pseudomonadati</taxon>
        <taxon>Pseudomonadota</taxon>
        <taxon>Betaproteobacteria</taxon>
        <taxon>Neisseriales</taxon>
        <taxon>Leeiaceae</taxon>
        <taxon>Leeia</taxon>
    </lineage>
</organism>
<name>A0ABS8D3Y8_9NEIS</name>
<evidence type="ECO:0000259" key="6">
    <source>
        <dbReference type="Pfam" id="PF00881"/>
    </source>
</evidence>
<proteinExistence type="inferred from homology"/>
<dbReference type="EC" id="1.-.-.-" evidence="5"/>
<keyword evidence="5" id="KW-0520">NAD</keyword>
<evidence type="ECO:0000313" key="7">
    <source>
        <dbReference type="EMBL" id="MCB6182886.1"/>
    </source>
</evidence>
<dbReference type="SUPFAM" id="SSF55469">
    <property type="entry name" value="FMN-dependent nitroreductase-like"/>
    <property type="match status" value="1"/>
</dbReference>
<keyword evidence="8" id="KW-1185">Reference proteome</keyword>
<dbReference type="InterPro" id="IPR000415">
    <property type="entry name" value="Nitroreductase-like"/>
</dbReference>
<comment type="cofactor">
    <cofactor evidence="5">
        <name>FMN</name>
        <dbReference type="ChEBI" id="CHEBI:58210"/>
    </cofactor>
</comment>
<sequence length="195" mass="21239">MSAVSTEVLKQAFTEARTFNKFTDQPVSEATLRELYDLFKWAPTSMNSQPARLVFLTSAEAKQKLAPALSPGNLDKTLAAPVTVIIAQDNRFFDHLPTQFPAYDAKPMFEANAALADATAFRNSSLQGAYLIIAARLLGLDSGAMSGFDPAKVNEAFFADGKYKVNFLLNLGYGDASGNYPRGPRLSFEEVAEIL</sequence>
<dbReference type="Proteomes" id="UP001165395">
    <property type="component" value="Unassembled WGS sequence"/>
</dbReference>
<keyword evidence="2 5" id="KW-0288">FMN</keyword>